<evidence type="ECO:0000313" key="2">
    <source>
        <dbReference type="EMBL" id="KAK1304842.1"/>
    </source>
</evidence>
<dbReference type="InterPro" id="IPR027417">
    <property type="entry name" value="P-loop_NTPase"/>
</dbReference>
<gene>
    <name evidence="2" type="primary">RGA3</name>
    <name evidence="2" type="ORF">QJS10_CPB11g01584</name>
</gene>
<dbReference type="Pfam" id="PF00931">
    <property type="entry name" value="NB-ARC"/>
    <property type="match status" value="1"/>
</dbReference>
<dbReference type="Proteomes" id="UP001180020">
    <property type="component" value="Unassembled WGS sequence"/>
</dbReference>
<dbReference type="PRINTS" id="PR00364">
    <property type="entry name" value="DISEASERSIST"/>
</dbReference>
<evidence type="ECO:0000313" key="3">
    <source>
        <dbReference type="Proteomes" id="UP001180020"/>
    </source>
</evidence>
<dbReference type="Gene3D" id="3.40.50.300">
    <property type="entry name" value="P-loop containing nucleotide triphosphate hydrolases"/>
    <property type="match status" value="1"/>
</dbReference>
<dbReference type="InterPro" id="IPR002182">
    <property type="entry name" value="NB-ARC"/>
</dbReference>
<keyword evidence="3" id="KW-1185">Reference proteome</keyword>
<organism evidence="2 3">
    <name type="scientific">Acorus calamus</name>
    <name type="common">Sweet flag</name>
    <dbReference type="NCBI Taxonomy" id="4465"/>
    <lineage>
        <taxon>Eukaryota</taxon>
        <taxon>Viridiplantae</taxon>
        <taxon>Streptophyta</taxon>
        <taxon>Embryophyta</taxon>
        <taxon>Tracheophyta</taxon>
        <taxon>Spermatophyta</taxon>
        <taxon>Magnoliopsida</taxon>
        <taxon>Liliopsida</taxon>
        <taxon>Acoraceae</taxon>
        <taxon>Acorus</taxon>
    </lineage>
</organism>
<accession>A0AAV9DUC9</accession>
<dbReference type="PANTHER" id="PTHR36766:SF70">
    <property type="entry name" value="DISEASE RESISTANCE PROTEIN RGA4"/>
    <property type="match status" value="1"/>
</dbReference>
<dbReference type="GO" id="GO:0043531">
    <property type="term" value="F:ADP binding"/>
    <property type="evidence" value="ECO:0007669"/>
    <property type="project" value="InterPro"/>
</dbReference>
<comment type="caution">
    <text evidence="2">The sequence shown here is derived from an EMBL/GenBank/DDBJ whole genome shotgun (WGS) entry which is preliminary data.</text>
</comment>
<reference evidence="2" key="1">
    <citation type="journal article" date="2023" name="Nat. Commun.">
        <title>Diploid and tetraploid genomes of Acorus and the evolution of monocots.</title>
        <authorList>
            <person name="Ma L."/>
            <person name="Liu K.W."/>
            <person name="Li Z."/>
            <person name="Hsiao Y.Y."/>
            <person name="Qi Y."/>
            <person name="Fu T."/>
            <person name="Tang G.D."/>
            <person name="Zhang D."/>
            <person name="Sun W.H."/>
            <person name="Liu D.K."/>
            <person name="Li Y."/>
            <person name="Chen G.Z."/>
            <person name="Liu X.D."/>
            <person name="Liao X.Y."/>
            <person name="Jiang Y.T."/>
            <person name="Yu X."/>
            <person name="Hao Y."/>
            <person name="Huang J."/>
            <person name="Zhao X.W."/>
            <person name="Ke S."/>
            <person name="Chen Y.Y."/>
            <person name="Wu W.L."/>
            <person name="Hsu J.L."/>
            <person name="Lin Y.F."/>
            <person name="Huang M.D."/>
            <person name="Li C.Y."/>
            <person name="Huang L."/>
            <person name="Wang Z.W."/>
            <person name="Zhao X."/>
            <person name="Zhong W.Y."/>
            <person name="Peng D.H."/>
            <person name="Ahmad S."/>
            <person name="Lan S."/>
            <person name="Zhang J.S."/>
            <person name="Tsai W.C."/>
            <person name="Van de Peer Y."/>
            <person name="Liu Z.J."/>
        </authorList>
    </citation>
    <scope>NUCLEOTIDE SEQUENCE</scope>
    <source>
        <strain evidence="2">CP</strain>
    </source>
</reference>
<sequence length="157" mass="17460">MGVSALCMVGMGGIGKTTLVKLAYNDERVQNHFELKIWVNASECRDAFDLAREVRDSRIVDELGLIILATYLNNLKQRLRGTRYLLVIDGVFDESQIDWKNLGPFFMVGDKGSKIVITTSNECVSDVVGAACYRLEGLSNSDCWLLVKEIAFVGGEF</sequence>
<name>A0AAV9DUC9_ACOCL</name>
<evidence type="ECO:0000259" key="1">
    <source>
        <dbReference type="Pfam" id="PF00931"/>
    </source>
</evidence>
<dbReference type="PANTHER" id="PTHR36766">
    <property type="entry name" value="PLANT BROAD-SPECTRUM MILDEW RESISTANCE PROTEIN RPW8"/>
    <property type="match status" value="1"/>
</dbReference>
<dbReference type="SUPFAM" id="SSF52540">
    <property type="entry name" value="P-loop containing nucleoside triphosphate hydrolases"/>
    <property type="match status" value="1"/>
</dbReference>
<feature type="domain" description="NB-ARC" evidence="1">
    <location>
        <begin position="5"/>
        <end position="152"/>
    </location>
</feature>
<reference evidence="2" key="2">
    <citation type="submission" date="2023-06" db="EMBL/GenBank/DDBJ databases">
        <authorList>
            <person name="Ma L."/>
            <person name="Liu K.-W."/>
            <person name="Li Z."/>
            <person name="Hsiao Y.-Y."/>
            <person name="Qi Y."/>
            <person name="Fu T."/>
            <person name="Tang G."/>
            <person name="Zhang D."/>
            <person name="Sun W.-H."/>
            <person name="Liu D.-K."/>
            <person name="Li Y."/>
            <person name="Chen G.-Z."/>
            <person name="Liu X.-D."/>
            <person name="Liao X.-Y."/>
            <person name="Jiang Y.-T."/>
            <person name="Yu X."/>
            <person name="Hao Y."/>
            <person name="Huang J."/>
            <person name="Zhao X.-W."/>
            <person name="Ke S."/>
            <person name="Chen Y.-Y."/>
            <person name="Wu W.-L."/>
            <person name="Hsu J.-L."/>
            <person name="Lin Y.-F."/>
            <person name="Huang M.-D."/>
            <person name="Li C.-Y."/>
            <person name="Huang L."/>
            <person name="Wang Z.-W."/>
            <person name="Zhao X."/>
            <person name="Zhong W.-Y."/>
            <person name="Peng D.-H."/>
            <person name="Ahmad S."/>
            <person name="Lan S."/>
            <person name="Zhang J.-S."/>
            <person name="Tsai W.-C."/>
            <person name="Van De Peer Y."/>
            <person name="Liu Z.-J."/>
        </authorList>
    </citation>
    <scope>NUCLEOTIDE SEQUENCE</scope>
    <source>
        <strain evidence="2">CP</strain>
        <tissue evidence="2">Leaves</tissue>
    </source>
</reference>
<dbReference type="EMBL" id="JAUJYO010000011">
    <property type="protein sequence ID" value="KAK1304842.1"/>
    <property type="molecule type" value="Genomic_DNA"/>
</dbReference>
<proteinExistence type="predicted"/>
<protein>
    <submittedName>
        <fullName evidence="2">Disease resistance protein RGA3</fullName>
    </submittedName>
</protein>
<dbReference type="AlphaFoldDB" id="A0AAV9DUC9"/>